<feature type="compositionally biased region" description="Low complexity" evidence="12">
    <location>
        <begin position="40"/>
        <end position="50"/>
    </location>
</feature>
<feature type="compositionally biased region" description="Low complexity" evidence="12">
    <location>
        <begin position="1337"/>
        <end position="1357"/>
    </location>
</feature>
<dbReference type="SMART" id="SM00448">
    <property type="entry name" value="REC"/>
    <property type="match status" value="1"/>
</dbReference>
<keyword evidence="17" id="KW-1185">Reference proteome</keyword>
<organism evidence="16 17">
    <name type="scientific">Dendrothele bispora (strain CBS 962.96)</name>
    <dbReference type="NCBI Taxonomy" id="1314807"/>
    <lineage>
        <taxon>Eukaryota</taxon>
        <taxon>Fungi</taxon>
        <taxon>Dikarya</taxon>
        <taxon>Basidiomycota</taxon>
        <taxon>Agaricomycotina</taxon>
        <taxon>Agaricomycetes</taxon>
        <taxon>Agaricomycetidae</taxon>
        <taxon>Agaricales</taxon>
        <taxon>Agaricales incertae sedis</taxon>
        <taxon>Dendrothele</taxon>
    </lineage>
</organism>
<dbReference type="SMART" id="SM00387">
    <property type="entry name" value="HATPase_c"/>
    <property type="match status" value="1"/>
</dbReference>
<evidence type="ECO:0000256" key="6">
    <source>
        <dbReference type="ARBA" id="ARBA00022777"/>
    </source>
</evidence>
<keyword evidence="9" id="KW-0902">Two-component regulatory system</keyword>
<keyword evidence="3" id="KW-0716">Sensory transduction</keyword>
<feature type="compositionally biased region" description="Polar residues" evidence="12">
    <location>
        <begin position="682"/>
        <end position="695"/>
    </location>
</feature>
<evidence type="ECO:0000259" key="15">
    <source>
        <dbReference type="PROSITE" id="PS50110"/>
    </source>
</evidence>
<keyword evidence="8" id="KW-0157">Chromophore</keyword>
<dbReference type="Pfam" id="PF00072">
    <property type="entry name" value="Response_reg"/>
    <property type="match status" value="1"/>
</dbReference>
<dbReference type="GO" id="GO:0009881">
    <property type="term" value="F:photoreceptor activity"/>
    <property type="evidence" value="ECO:0007669"/>
    <property type="project" value="UniProtKB-KW"/>
</dbReference>
<feature type="region of interest" description="Disordered" evidence="12">
    <location>
        <begin position="1427"/>
        <end position="1449"/>
    </location>
</feature>
<feature type="compositionally biased region" description="Low complexity" evidence="12">
    <location>
        <begin position="522"/>
        <end position="559"/>
    </location>
</feature>
<feature type="compositionally biased region" description="Polar residues" evidence="12">
    <location>
        <begin position="93"/>
        <end position="125"/>
    </location>
</feature>
<feature type="region of interest" description="Disordered" evidence="12">
    <location>
        <begin position="246"/>
        <end position="312"/>
    </location>
</feature>
<dbReference type="CDD" id="cd17546">
    <property type="entry name" value="REC_hyHK_CKI1_RcsC-like"/>
    <property type="match status" value="1"/>
</dbReference>
<dbReference type="InterPro" id="IPR005467">
    <property type="entry name" value="His_kinase_dom"/>
</dbReference>
<dbReference type="PROSITE" id="PS50109">
    <property type="entry name" value="HIS_KIN"/>
    <property type="match status" value="1"/>
</dbReference>
<dbReference type="Pfam" id="PF00512">
    <property type="entry name" value="HisKA"/>
    <property type="match status" value="1"/>
</dbReference>
<feature type="region of interest" description="Disordered" evidence="12">
    <location>
        <begin position="625"/>
        <end position="649"/>
    </location>
</feature>
<keyword evidence="2 11" id="KW-0597">Phosphoprotein</keyword>
<feature type="region of interest" description="Disordered" evidence="12">
    <location>
        <begin position="681"/>
        <end position="709"/>
    </location>
</feature>
<evidence type="ECO:0000256" key="12">
    <source>
        <dbReference type="SAM" id="MobiDB-lite"/>
    </source>
</evidence>
<keyword evidence="4" id="KW-0808">Transferase</keyword>
<feature type="compositionally biased region" description="Polar residues" evidence="12">
    <location>
        <begin position="1427"/>
        <end position="1440"/>
    </location>
</feature>
<name>A0A4S8MNF3_DENBC</name>
<dbReference type="GO" id="GO:0009584">
    <property type="term" value="P:detection of visible light"/>
    <property type="evidence" value="ECO:0007669"/>
    <property type="project" value="InterPro"/>
</dbReference>
<sequence>MPTPPTSPSAVSSSAAFVYPIKSLLTGIQPARENDPNRQSSSSSSSTSGSPQLSPVLNRSATLDLAGKPPLSGDSDVNDVVVAVASKPVSHSKTLSQSVLDSPTPQTRVRRSQSLATHPSQQSKHGSLRRRRQVESSINFSHFPAGHNTDAPMTFSRHVLSSSLAGSPVEEDAEPLSTDPIVSDESVPDSPAESGSPITLDYNARHPPALPLVALQAFTGTSASLLPQDSPPLPLPWNPSELGLVHLPSISPSQDSSSQISSSRPDSKHTSDRASDSSSEVSRYFTPEEILSSDSSGKKEELPSHSGSESDLPLVTVRFQHSQDEHGHHVVIGREGKLERCEDEPIRTPGAVQGFGVLIAVEELEDTLLVRQVSENATQLLGLSPEYLFSLECFTDILPDHQANLLWDNIAFLPEPRSRSVNQDESSTSDPRPTEDEVSPHVFLLSGYGAPGTAEANAPLPSRGPFKDRRKWTCWCALHRSEPNPYKMASESPSPAGKSSIILEFELEHDMLNPLYPPPGTAPAATGDDSPMSNSSSSGSDSASGSSGSDTTSGGLSAGNSTDGSEQTLVSGFADGSTSSLNISTTSLGLTSSTSLISDTEITPPALSTSQSSLPLGTSASASLIPSLPSSLRPQRMTPASFQGLEGDQSWVPNTEEILESTTSRSKPLLALERLRRMSRLPTAQTPGIASSENPGTSRGRRGRGSASSHIPGAVGMMDVFDVMGQINEQLGAAPDLDTFLKVVVGVIKDLTQFHRVLVYQFDEMWNGQTVAELVDWNQTHDLYKGLHFPAGDIPAQARELYTINKVRILYDRDQTTARLVVRSKEDLDNPLNMTHCYLRAMSPIHLKYLGNMDVRASMSVSIMAFGSLWGLVACHSYGPHGMRVSFPVRQMLRLLSQSISRNIERLSYAQRLHTRKLINTISSDNHPTGYIVSNADDLLGLFDADFGILVIGDGAKILGPNQHGQEILIMAEYLRLKQFPTIQVSQAVINDFTDLKLTNLEVVAGLLYVPLSTGGNDFIAFLRKGQPREVHWAGKPHKDGQAGKATLEPRKSFKIWSEVVAGRCRTWTDEQLETAGVLALVYGKFIEVWRQKENALQTTKLTNLLLSNATHEVRTPLNHIINYLEMALNGPLDFETRHNLSQSHAASKSLLFTINDLLDLTRLESGNEISFNEPFDLCETIRDATSLYQNEASRRNLDFKLDISATPKTVIGDAKKIRTVVQNLTANALKYTKKGCITVSCTPLSEEHGGLRWPGATPVEIIVEDTGCGISPKKLESIFREFEQVESSEPKTTSEAGVGLGLAVVARIVEQLGGQLRVESKEDEGSRFSFLIPLSRTGTSTNSSRSGSSLSSLRKSPQTSLPPNPDKEIDSLVEALGSNYLESRSIGSKSSSSRDSLEIPPSPGRSGSVDVSGSNIPLRAVRVNEYDTNVPGSGPSSRLNLPLPRSRTTSLTEPEFTKLRVLIVEDNDINRAILAKRLRMDGHTVVNTTNGQEGADKVTEDRDFDCVLMDLNMPILDGFESSVRIRELERTTQEAPGRLSYQLNGRLPIFAVSASLYEAQRDKLSNAGMDGWILKPIDFKRLRTILKGVTDLSQRGRDIYHPGCNWEIGGWLADVANSSYESTLSSPSGLSVELSS</sequence>
<dbReference type="InterPro" id="IPR035965">
    <property type="entry name" value="PAS-like_dom_sf"/>
</dbReference>
<dbReference type="Pfam" id="PF01590">
    <property type="entry name" value="GAF"/>
    <property type="match status" value="1"/>
</dbReference>
<proteinExistence type="predicted"/>
<keyword evidence="1" id="KW-0600">Photoreceptor protein</keyword>
<gene>
    <name evidence="16" type="ORF">K435DRAFT_746858</name>
</gene>
<dbReference type="InterPro" id="IPR004358">
    <property type="entry name" value="Sig_transdc_His_kin-like_C"/>
</dbReference>
<dbReference type="GO" id="GO:0006355">
    <property type="term" value="P:regulation of DNA-templated transcription"/>
    <property type="evidence" value="ECO:0007669"/>
    <property type="project" value="InterPro"/>
</dbReference>
<feature type="region of interest" description="Disordered" evidence="12">
    <location>
        <begin position="1384"/>
        <end position="1414"/>
    </location>
</feature>
<dbReference type="PRINTS" id="PR00344">
    <property type="entry name" value="BCTRLSENSOR"/>
</dbReference>
<dbReference type="SUPFAM" id="SSF55781">
    <property type="entry name" value="GAF domain-like"/>
    <property type="match status" value="2"/>
</dbReference>
<dbReference type="InterPro" id="IPR013515">
    <property type="entry name" value="Phytochrome_cen-reg"/>
</dbReference>
<dbReference type="EMBL" id="ML179056">
    <property type="protein sequence ID" value="THV04468.1"/>
    <property type="molecule type" value="Genomic_DNA"/>
</dbReference>
<dbReference type="Gene3D" id="3.30.450.40">
    <property type="match status" value="1"/>
</dbReference>
<dbReference type="PROSITE" id="PS50046">
    <property type="entry name" value="PHYTOCHROME_2"/>
    <property type="match status" value="1"/>
</dbReference>
<accession>A0A4S8MNF3</accession>
<feature type="region of interest" description="Disordered" evidence="12">
    <location>
        <begin position="162"/>
        <end position="203"/>
    </location>
</feature>
<dbReference type="InterPro" id="IPR003594">
    <property type="entry name" value="HATPase_dom"/>
</dbReference>
<evidence type="ECO:0000256" key="7">
    <source>
        <dbReference type="ARBA" id="ARBA00022840"/>
    </source>
</evidence>
<dbReference type="Proteomes" id="UP000297245">
    <property type="component" value="Unassembled WGS sequence"/>
</dbReference>
<evidence type="ECO:0000259" key="13">
    <source>
        <dbReference type="PROSITE" id="PS50046"/>
    </source>
</evidence>
<evidence type="ECO:0000313" key="16">
    <source>
        <dbReference type="EMBL" id="THV04468.1"/>
    </source>
</evidence>
<dbReference type="Gene3D" id="3.30.450.20">
    <property type="entry name" value="PAS domain"/>
    <property type="match status" value="1"/>
</dbReference>
<feature type="compositionally biased region" description="Polar residues" evidence="12">
    <location>
        <begin position="51"/>
        <end position="61"/>
    </location>
</feature>
<evidence type="ECO:0000313" key="17">
    <source>
        <dbReference type="Proteomes" id="UP000297245"/>
    </source>
</evidence>
<dbReference type="OrthoDB" id="2015534at2759"/>
<dbReference type="InterPro" id="IPR003018">
    <property type="entry name" value="GAF"/>
</dbReference>
<dbReference type="InterPro" id="IPR001789">
    <property type="entry name" value="Sig_transdc_resp-reg_receiver"/>
</dbReference>
<dbReference type="SMART" id="SM00065">
    <property type="entry name" value="GAF"/>
    <property type="match status" value="1"/>
</dbReference>
<feature type="domain" description="Response regulatory" evidence="15">
    <location>
        <begin position="1461"/>
        <end position="1591"/>
    </location>
</feature>
<evidence type="ECO:0000256" key="4">
    <source>
        <dbReference type="ARBA" id="ARBA00022679"/>
    </source>
</evidence>
<feature type="compositionally biased region" description="Low complexity" evidence="12">
    <location>
        <begin position="1384"/>
        <end position="1395"/>
    </location>
</feature>
<dbReference type="InterPro" id="IPR043150">
    <property type="entry name" value="Phytochrome_PHY_sf"/>
</dbReference>
<evidence type="ECO:0000256" key="5">
    <source>
        <dbReference type="ARBA" id="ARBA00022741"/>
    </source>
</evidence>
<dbReference type="PANTHER" id="PTHR43065:SF10">
    <property type="entry name" value="PEROXIDE STRESS-ACTIVATED HISTIDINE KINASE MAK3"/>
    <property type="match status" value="1"/>
</dbReference>
<dbReference type="InterPro" id="IPR013654">
    <property type="entry name" value="PAS_2"/>
</dbReference>
<evidence type="ECO:0000256" key="11">
    <source>
        <dbReference type="PROSITE-ProRule" id="PRU00169"/>
    </source>
</evidence>
<feature type="compositionally biased region" description="Basic and acidic residues" evidence="12">
    <location>
        <begin position="265"/>
        <end position="275"/>
    </location>
</feature>
<evidence type="ECO:0000256" key="9">
    <source>
        <dbReference type="ARBA" id="ARBA00023012"/>
    </source>
</evidence>
<dbReference type="InterPro" id="IPR003661">
    <property type="entry name" value="HisK_dim/P_dom"/>
</dbReference>
<dbReference type="SUPFAM" id="SSF52172">
    <property type="entry name" value="CheY-like"/>
    <property type="match status" value="1"/>
</dbReference>
<keyword evidence="10" id="KW-0675">Receptor</keyword>
<dbReference type="SUPFAM" id="SSF55785">
    <property type="entry name" value="PYP-like sensor domain (PAS domain)"/>
    <property type="match status" value="1"/>
</dbReference>
<evidence type="ECO:0000259" key="14">
    <source>
        <dbReference type="PROSITE" id="PS50109"/>
    </source>
</evidence>
<dbReference type="Gene3D" id="3.30.450.270">
    <property type="match status" value="1"/>
</dbReference>
<dbReference type="PANTHER" id="PTHR43065">
    <property type="entry name" value="SENSOR HISTIDINE KINASE"/>
    <property type="match status" value="1"/>
</dbReference>
<feature type="domain" description="Histidine kinase" evidence="14">
    <location>
        <begin position="1109"/>
        <end position="1337"/>
    </location>
</feature>
<dbReference type="SUPFAM" id="SSF47384">
    <property type="entry name" value="Homodimeric domain of signal transducing histidine kinase"/>
    <property type="match status" value="1"/>
</dbReference>
<feature type="region of interest" description="Disordered" evidence="12">
    <location>
        <begin position="27"/>
        <end position="134"/>
    </location>
</feature>
<dbReference type="InterPro" id="IPR036890">
    <property type="entry name" value="HATPase_C_sf"/>
</dbReference>
<feature type="compositionally biased region" description="Low complexity" evidence="12">
    <location>
        <begin position="72"/>
        <end position="92"/>
    </location>
</feature>
<feature type="compositionally biased region" description="Low complexity" evidence="12">
    <location>
        <begin position="249"/>
        <end position="264"/>
    </location>
</feature>
<dbReference type="Gene3D" id="3.40.50.2300">
    <property type="match status" value="1"/>
</dbReference>
<dbReference type="GO" id="GO:0005524">
    <property type="term" value="F:ATP binding"/>
    <property type="evidence" value="ECO:0007669"/>
    <property type="project" value="UniProtKB-KW"/>
</dbReference>
<feature type="region of interest" description="Disordered" evidence="12">
    <location>
        <begin position="1337"/>
        <end position="1370"/>
    </location>
</feature>
<feature type="region of interest" description="Disordered" evidence="12">
    <location>
        <begin position="418"/>
        <end position="438"/>
    </location>
</feature>
<dbReference type="PROSITE" id="PS50110">
    <property type="entry name" value="RESPONSE_REGULATORY"/>
    <property type="match status" value="1"/>
</dbReference>
<keyword evidence="5" id="KW-0547">Nucleotide-binding</keyword>
<feature type="compositionally biased region" description="Polar residues" evidence="12">
    <location>
        <begin position="560"/>
        <end position="570"/>
    </location>
</feature>
<evidence type="ECO:0000256" key="8">
    <source>
        <dbReference type="ARBA" id="ARBA00022991"/>
    </source>
</evidence>
<feature type="modified residue" description="4-aspartylphosphate" evidence="11">
    <location>
        <position position="1511"/>
    </location>
</feature>
<feature type="region of interest" description="Disordered" evidence="12">
    <location>
        <begin position="512"/>
        <end position="573"/>
    </location>
</feature>
<dbReference type="Pfam" id="PF00360">
    <property type="entry name" value="PHY"/>
    <property type="match status" value="1"/>
</dbReference>
<feature type="domain" description="Phytochrome chromophore attachment site" evidence="13">
    <location>
        <begin position="736"/>
        <end position="898"/>
    </location>
</feature>
<dbReference type="GO" id="GO:0000155">
    <property type="term" value="F:phosphorelay sensor kinase activity"/>
    <property type="evidence" value="ECO:0007669"/>
    <property type="project" value="InterPro"/>
</dbReference>
<dbReference type="SUPFAM" id="SSF55874">
    <property type="entry name" value="ATPase domain of HSP90 chaperone/DNA topoisomerase II/histidine kinase"/>
    <property type="match status" value="1"/>
</dbReference>
<dbReference type="Gene3D" id="1.10.287.130">
    <property type="match status" value="1"/>
</dbReference>
<dbReference type="CDD" id="cd00082">
    <property type="entry name" value="HisKA"/>
    <property type="match status" value="1"/>
</dbReference>
<feature type="compositionally biased region" description="Polar residues" evidence="12">
    <location>
        <begin position="419"/>
        <end position="431"/>
    </location>
</feature>
<dbReference type="InterPro" id="IPR036097">
    <property type="entry name" value="HisK_dim/P_sf"/>
</dbReference>
<keyword evidence="6" id="KW-0418">Kinase</keyword>
<evidence type="ECO:0000256" key="1">
    <source>
        <dbReference type="ARBA" id="ARBA00022543"/>
    </source>
</evidence>
<dbReference type="Pfam" id="PF08446">
    <property type="entry name" value="PAS_2"/>
    <property type="match status" value="1"/>
</dbReference>
<protein>
    <submittedName>
        <fullName evidence="16">Uncharacterized protein</fullName>
    </submittedName>
</protein>
<evidence type="ECO:0000256" key="2">
    <source>
        <dbReference type="ARBA" id="ARBA00022553"/>
    </source>
</evidence>
<dbReference type="Gene3D" id="3.30.565.10">
    <property type="entry name" value="Histidine kinase-like ATPase, C-terminal domain"/>
    <property type="match status" value="1"/>
</dbReference>
<evidence type="ECO:0000256" key="10">
    <source>
        <dbReference type="ARBA" id="ARBA00023170"/>
    </source>
</evidence>
<dbReference type="InterPro" id="IPR016132">
    <property type="entry name" value="Phyto_chromo_attachment"/>
</dbReference>
<dbReference type="SMART" id="SM00388">
    <property type="entry name" value="HisKA"/>
    <property type="match status" value="1"/>
</dbReference>
<dbReference type="Pfam" id="PF02518">
    <property type="entry name" value="HATPase_c"/>
    <property type="match status" value="1"/>
</dbReference>
<reference evidence="16 17" key="1">
    <citation type="journal article" date="2019" name="Nat. Ecol. Evol.">
        <title>Megaphylogeny resolves global patterns of mushroom evolution.</title>
        <authorList>
            <person name="Varga T."/>
            <person name="Krizsan K."/>
            <person name="Foldi C."/>
            <person name="Dima B."/>
            <person name="Sanchez-Garcia M."/>
            <person name="Sanchez-Ramirez S."/>
            <person name="Szollosi G.J."/>
            <person name="Szarkandi J.G."/>
            <person name="Papp V."/>
            <person name="Albert L."/>
            <person name="Andreopoulos W."/>
            <person name="Angelini C."/>
            <person name="Antonin V."/>
            <person name="Barry K.W."/>
            <person name="Bougher N.L."/>
            <person name="Buchanan P."/>
            <person name="Buyck B."/>
            <person name="Bense V."/>
            <person name="Catcheside P."/>
            <person name="Chovatia M."/>
            <person name="Cooper J."/>
            <person name="Damon W."/>
            <person name="Desjardin D."/>
            <person name="Finy P."/>
            <person name="Geml J."/>
            <person name="Haridas S."/>
            <person name="Hughes K."/>
            <person name="Justo A."/>
            <person name="Karasinski D."/>
            <person name="Kautmanova I."/>
            <person name="Kiss B."/>
            <person name="Kocsube S."/>
            <person name="Kotiranta H."/>
            <person name="LaButti K.M."/>
            <person name="Lechner B.E."/>
            <person name="Liimatainen K."/>
            <person name="Lipzen A."/>
            <person name="Lukacs Z."/>
            <person name="Mihaltcheva S."/>
            <person name="Morgado L.N."/>
            <person name="Niskanen T."/>
            <person name="Noordeloos M.E."/>
            <person name="Ohm R.A."/>
            <person name="Ortiz-Santana B."/>
            <person name="Ovrebo C."/>
            <person name="Racz N."/>
            <person name="Riley R."/>
            <person name="Savchenko A."/>
            <person name="Shiryaev A."/>
            <person name="Soop K."/>
            <person name="Spirin V."/>
            <person name="Szebenyi C."/>
            <person name="Tomsovsky M."/>
            <person name="Tulloss R.E."/>
            <person name="Uehling J."/>
            <person name="Grigoriev I.V."/>
            <person name="Vagvolgyi C."/>
            <person name="Papp T."/>
            <person name="Martin F.M."/>
            <person name="Miettinen O."/>
            <person name="Hibbett D.S."/>
            <person name="Nagy L.G."/>
        </authorList>
    </citation>
    <scope>NUCLEOTIDE SEQUENCE [LARGE SCALE GENOMIC DNA]</scope>
    <source>
        <strain evidence="16 17">CBS 962.96</strain>
    </source>
</reference>
<keyword evidence="7" id="KW-0067">ATP-binding</keyword>
<evidence type="ECO:0000256" key="3">
    <source>
        <dbReference type="ARBA" id="ARBA00022606"/>
    </source>
</evidence>
<dbReference type="InterPro" id="IPR011006">
    <property type="entry name" value="CheY-like_superfamily"/>
</dbReference>
<dbReference type="InterPro" id="IPR029016">
    <property type="entry name" value="GAF-like_dom_sf"/>
</dbReference>